<evidence type="ECO:0000256" key="1">
    <source>
        <dbReference type="SAM" id="Phobius"/>
    </source>
</evidence>
<keyword evidence="1" id="KW-0812">Transmembrane</keyword>
<gene>
    <name evidence="3" type="ORF">C0188_02955</name>
    <name evidence="2" type="ORF">ENO39_04050</name>
</gene>
<keyword evidence="3" id="KW-0378">Hydrolase</keyword>
<keyword evidence="1" id="KW-0472">Membrane</keyword>
<proteinExistence type="predicted"/>
<feature type="transmembrane region" description="Helical" evidence="1">
    <location>
        <begin position="7"/>
        <end position="29"/>
    </location>
</feature>
<dbReference type="GO" id="GO:0016787">
    <property type="term" value="F:hydrolase activity"/>
    <property type="evidence" value="ECO:0007669"/>
    <property type="project" value="UniProtKB-KW"/>
</dbReference>
<protein>
    <submittedName>
        <fullName evidence="3">Zn-dependent hydrolase</fullName>
    </submittedName>
</protein>
<dbReference type="InterPro" id="IPR036866">
    <property type="entry name" value="RibonucZ/Hydroxyglut_hydro"/>
</dbReference>
<keyword evidence="1" id="KW-1133">Transmembrane helix</keyword>
<evidence type="ECO:0000313" key="3">
    <source>
        <dbReference type="EMBL" id="PMB75513.1"/>
    </source>
</evidence>
<dbReference type="Proteomes" id="UP000886076">
    <property type="component" value="Unassembled WGS sequence"/>
</dbReference>
<dbReference type="Gene3D" id="3.60.15.10">
    <property type="entry name" value="Ribonuclease Z/Hydroxyacylglutathione hydrolase-like"/>
    <property type="match status" value="1"/>
</dbReference>
<comment type="caution">
    <text evidence="3">The sequence shown here is derived from an EMBL/GenBank/DDBJ whole genome shotgun (WGS) entry which is preliminary data.</text>
</comment>
<dbReference type="SUPFAM" id="SSF56281">
    <property type="entry name" value="Metallo-hydrolase/oxidoreductase"/>
    <property type="match status" value="1"/>
</dbReference>
<dbReference type="EMBL" id="DSFH01000055">
    <property type="protein sequence ID" value="HEW64210.1"/>
    <property type="molecule type" value="Genomic_DNA"/>
</dbReference>
<dbReference type="Proteomes" id="UP000237153">
    <property type="component" value="Unassembled WGS sequence"/>
</dbReference>
<accession>A0A2J6N2S0</accession>
<evidence type="ECO:0000313" key="2">
    <source>
        <dbReference type="EMBL" id="HEW64210.1"/>
    </source>
</evidence>
<organism evidence="3 4">
    <name type="scientific">Fervidicoccus fontis</name>
    <dbReference type="NCBI Taxonomy" id="683846"/>
    <lineage>
        <taxon>Archaea</taxon>
        <taxon>Thermoproteota</taxon>
        <taxon>Thermoprotei</taxon>
        <taxon>Fervidicoccales</taxon>
        <taxon>Fervidicoccaceae</taxon>
        <taxon>Fervidicoccus</taxon>
    </lineage>
</organism>
<dbReference type="PANTHER" id="PTHR42967">
    <property type="entry name" value="METAL DEPENDENT HYDROLASE"/>
    <property type="match status" value="1"/>
</dbReference>
<reference evidence="3 4" key="1">
    <citation type="submission" date="2018-01" db="EMBL/GenBank/DDBJ databases">
        <title>Metagenomic assembled genomes from two thermal pools in the Uzon Caldera, Kamchatka, Russia.</title>
        <authorList>
            <person name="Wilkins L."/>
            <person name="Ettinger C."/>
        </authorList>
    </citation>
    <scope>NUCLEOTIDE SEQUENCE [LARGE SCALE GENOMIC DNA]</scope>
    <source>
        <strain evidence="3">ZAV-06</strain>
    </source>
</reference>
<dbReference type="EMBL" id="PNIM01000013">
    <property type="protein sequence ID" value="PMB75513.1"/>
    <property type="molecule type" value="Genomic_DNA"/>
</dbReference>
<dbReference type="Pfam" id="PF13483">
    <property type="entry name" value="Lactamase_B_3"/>
    <property type="match status" value="1"/>
</dbReference>
<dbReference type="PANTHER" id="PTHR42967:SF1">
    <property type="entry name" value="MBL FOLD METALLO-HYDROLASE"/>
    <property type="match status" value="1"/>
</dbReference>
<sequence length="247" mass="28975">MNKRKTYFIFSLYIIIRWFLLNNCLKIFYHGHSCFEVKTGSNSILFDPHPGESIGLKPIETKADIVLITHEHFDHNAKENVVKENTQVLSSYFGEKRLNANAEEIFVKGFKLPHDNQGGRKRGFVAAYLVKIRNFKLLHLGDLGSDISNELLNEVKKERIDFLFIPVGGYYTIGPQEAWEISKKINPVYIVPMHYWRKNMNLPISPLSDFLKFVNVKRTETTNPFEYCKDIEKIEREMEVLLFKEYY</sequence>
<reference evidence="2" key="2">
    <citation type="journal article" date="2020" name="mSystems">
        <title>Genome- and Community-Level Interaction Insights into Carbon Utilization and Element Cycling Functions of Hydrothermarchaeota in Hydrothermal Sediment.</title>
        <authorList>
            <person name="Zhou Z."/>
            <person name="Liu Y."/>
            <person name="Xu W."/>
            <person name="Pan J."/>
            <person name="Luo Z.H."/>
            <person name="Li M."/>
        </authorList>
    </citation>
    <scope>NUCLEOTIDE SEQUENCE [LARGE SCALE GENOMIC DNA]</scope>
    <source>
        <strain evidence="2">SpSt-1261</strain>
    </source>
</reference>
<evidence type="ECO:0000313" key="4">
    <source>
        <dbReference type="Proteomes" id="UP000237153"/>
    </source>
</evidence>
<dbReference type="AlphaFoldDB" id="A0A2J6N2S0"/>
<name>A0A2J6N2S0_9CREN</name>